<evidence type="ECO:0000313" key="1">
    <source>
        <dbReference type="EMBL" id="KAF0731381.1"/>
    </source>
</evidence>
<proteinExistence type="predicted"/>
<dbReference type="AlphaFoldDB" id="A0A6G0WV91"/>
<evidence type="ECO:0000313" key="2">
    <source>
        <dbReference type="Proteomes" id="UP000481153"/>
    </source>
</evidence>
<sequence length="430" mass="49464">MPPNLPLEVIVHVAFFIQEWSTLIQYIEALRSATVADLGPLEHMWELHLQGCENKDLWPRLDLTNTADVSRIHVEAIAKYYGSLSLSAATEISWVSQFVDPKASLQLIMPSKLGTSTLNVLHQWSQCRITSLHFSGPHDSFCEHLSSFRQLQVLQMDRCTQSNAAIVFKFAASSLSLLELQVQTFQRRWYVNCVMKTSMANDIFTWIGSLPVRRIELMGFSWESLTLRREFLAVVNEKPTLESFKLFDSDKTTFVLRTRYDRQSNMLSLAVSSLEIRGFAAMDMTTLTDYVYQLREILQTNAKTLQLVFLTWQQCRILYNMFVPFLQESSLGKLDIKLYKMTVDNAAQLAHDLFEHPHFHDLNISTVNIPTAAVKTLLTALSTWLSKIDLGRIEIVYSKEESNELKEFALKQGVQVEFEFTWNKLVQLKT</sequence>
<reference evidence="1 2" key="1">
    <citation type="submission" date="2019-07" db="EMBL/GenBank/DDBJ databases">
        <title>Genomics analysis of Aphanomyces spp. identifies a new class of oomycete effector associated with host adaptation.</title>
        <authorList>
            <person name="Gaulin E."/>
        </authorList>
    </citation>
    <scope>NUCLEOTIDE SEQUENCE [LARGE SCALE GENOMIC DNA]</scope>
    <source>
        <strain evidence="1 2">ATCC 201684</strain>
    </source>
</reference>
<dbReference type="VEuPathDB" id="FungiDB:AeMF1_005756"/>
<accession>A0A6G0WV91</accession>
<gene>
    <name evidence="1" type="ORF">Ae201684_011284</name>
</gene>
<organism evidence="1 2">
    <name type="scientific">Aphanomyces euteiches</name>
    <dbReference type="NCBI Taxonomy" id="100861"/>
    <lineage>
        <taxon>Eukaryota</taxon>
        <taxon>Sar</taxon>
        <taxon>Stramenopiles</taxon>
        <taxon>Oomycota</taxon>
        <taxon>Saprolegniomycetes</taxon>
        <taxon>Saprolegniales</taxon>
        <taxon>Verrucalvaceae</taxon>
        <taxon>Aphanomyces</taxon>
    </lineage>
</organism>
<evidence type="ECO:0008006" key="3">
    <source>
        <dbReference type="Google" id="ProtNLM"/>
    </source>
</evidence>
<name>A0A6G0WV91_9STRA</name>
<dbReference type="EMBL" id="VJMJ01000143">
    <property type="protein sequence ID" value="KAF0731381.1"/>
    <property type="molecule type" value="Genomic_DNA"/>
</dbReference>
<dbReference type="SUPFAM" id="SSF52047">
    <property type="entry name" value="RNI-like"/>
    <property type="match status" value="1"/>
</dbReference>
<keyword evidence="2" id="KW-1185">Reference proteome</keyword>
<comment type="caution">
    <text evidence="1">The sequence shown here is derived from an EMBL/GenBank/DDBJ whole genome shotgun (WGS) entry which is preliminary data.</text>
</comment>
<protein>
    <recommendedName>
        <fullName evidence="3">F-box domain-containing protein</fullName>
    </recommendedName>
</protein>
<dbReference type="Proteomes" id="UP000481153">
    <property type="component" value="Unassembled WGS sequence"/>
</dbReference>